<dbReference type="InterPro" id="IPR001763">
    <property type="entry name" value="Rhodanese-like_dom"/>
</dbReference>
<evidence type="ECO:0000313" key="2">
    <source>
        <dbReference type="EMBL" id="MFD2158159.1"/>
    </source>
</evidence>
<dbReference type="EMBL" id="JBHUJB010000021">
    <property type="protein sequence ID" value="MFD2158159.1"/>
    <property type="molecule type" value="Genomic_DNA"/>
</dbReference>
<dbReference type="Pfam" id="PF00581">
    <property type="entry name" value="Rhodanese"/>
    <property type="match status" value="1"/>
</dbReference>
<organism evidence="2 3">
    <name type="scientific">Rubritalea tangerina</name>
    <dbReference type="NCBI Taxonomy" id="430798"/>
    <lineage>
        <taxon>Bacteria</taxon>
        <taxon>Pseudomonadati</taxon>
        <taxon>Verrucomicrobiota</taxon>
        <taxon>Verrucomicrobiia</taxon>
        <taxon>Verrucomicrobiales</taxon>
        <taxon>Rubritaleaceae</taxon>
        <taxon>Rubritalea</taxon>
    </lineage>
</organism>
<name>A0ABW4Z8E6_9BACT</name>
<sequence length="158" mass="17371">MKWILQSVVFVVISAIFAVGTFLVLGGPDRTVPCVQAEMKDVHVCLETVLVDWQGDVLWVDARSRAEFERERLAGALLIPENDADNQLAVPIHMEKIGMAGVNGQKLVVYCATDACGSSEFVAKKIRDTGFHSEVYILHGGWKAIRADADRLTTEQGK</sequence>
<comment type="caution">
    <text evidence="2">The sequence shown here is derived from an EMBL/GenBank/DDBJ whole genome shotgun (WGS) entry which is preliminary data.</text>
</comment>
<dbReference type="SUPFAM" id="SSF52821">
    <property type="entry name" value="Rhodanese/Cell cycle control phosphatase"/>
    <property type="match status" value="1"/>
</dbReference>
<evidence type="ECO:0000313" key="3">
    <source>
        <dbReference type="Proteomes" id="UP001597389"/>
    </source>
</evidence>
<dbReference type="Proteomes" id="UP001597389">
    <property type="component" value="Unassembled WGS sequence"/>
</dbReference>
<dbReference type="RefSeq" id="WP_377090312.1">
    <property type="nucleotide sequence ID" value="NZ_JBHSJL010000014.1"/>
</dbReference>
<dbReference type="Gene3D" id="3.40.250.10">
    <property type="entry name" value="Rhodanese-like domain"/>
    <property type="match status" value="1"/>
</dbReference>
<dbReference type="SMART" id="SM00450">
    <property type="entry name" value="RHOD"/>
    <property type="match status" value="1"/>
</dbReference>
<protein>
    <submittedName>
        <fullName evidence="2">Rhodanese-like domain-containing protein</fullName>
    </submittedName>
</protein>
<gene>
    <name evidence="2" type="ORF">ACFSW8_04545</name>
</gene>
<evidence type="ECO:0000259" key="1">
    <source>
        <dbReference type="PROSITE" id="PS50206"/>
    </source>
</evidence>
<dbReference type="CDD" id="cd00158">
    <property type="entry name" value="RHOD"/>
    <property type="match status" value="1"/>
</dbReference>
<dbReference type="PROSITE" id="PS50206">
    <property type="entry name" value="RHODANESE_3"/>
    <property type="match status" value="1"/>
</dbReference>
<reference evidence="3" key="1">
    <citation type="journal article" date="2019" name="Int. J. Syst. Evol. Microbiol.">
        <title>The Global Catalogue of Microorganisms (GCM) 10K type strain sequencing project: providing services to taxonomists for standard genome sequencing and annotation.</title>
        <authorList>
            <consortium name="The Broad Institute Genomics Platform"/>
            <consortium name="The Broad Institute Genome Sequencing Center for Infectious Disease"/>
            <person name="Wu L."/>
            <person name="Ma J."/>
        </authorList>
    </citation>
    <scope>NUCLEOTIDE SEQUENCE [LARGE SCALE GENOMIC DNA]</scope>
    <source>
        <strain evidence="3">CCUG 57942</strain>
    </source>
</reference>
<dbReference type="InterPro" id="IPR036873">
    <property type="entry name" value="Rhodanese-like_dom_sf"/>
</dbReference>
<accession>A0ABW4Z8E6</accession>
<keyword evidence="3" id="KW-1185">Reference proteome</keyword>
<proteinExistence type="predicted"/>
<feature type="domain" description="Rhodanese" evidence="1">
    <location>
        <begin position="55"/>
        <end position="154"/>
    </location>
</feature>